<dbReference type="AlphaFoldDB" id="A0A8H5FJ80"/>
<reference evidence="1 2" key="1">
    <citation type="journal article" date="2020" name="ISME J.">
        <title>Uncovering the hidden diversity of litter-decomposition mechanisms in mushroom-forming fungi.</title>
        <authorList>
            <person name="Floudas D."/>
            <person name="Bentzer J."/>
            <person name="Ahren D."/>
            <person name="Johansson T."/>
            <person name="Persson P."/>
            <person name="Tunlid A."/>
        </authorList>
    </citation>
    <scope>NUCLEOTIDE SEQUENCE [LARGE SCALE GENOMIC DNA]</scope>
    <source>
        <strain evidence="1 2">CBS 175.51</strain>
    </source>
</reference>
<evidence type="ECO:0000313" key="2">
    <source>
        <dbReference type="Proteomes" id="UP000541558"/>
    </source>
</evidence>
<organism evidence="1 2">
    <name type="scientific">Ephemerocybe angulata</name>
    <dbReference type="NCBI Taxonomy" id="980116"/>
    <lineage>
        <taxon>Eukaryota</taxon>
        <taxon>Fungi</taxon>
        <taxon>Dikarya</taxon>
        <taxon>Basidiomycota</taxon>
        <taxon>Agaricomycotina</taxon>
        <taxon>Agaricomycetes</taxon>
        <taxon>Agaricomycetidae</taxon>
        <taxon>Agaricales</taxon>
        <taxon>Agaricineae</taxon>
        <taxon>Psathyrellaceae</taxon>
        <taxon>Ephemerocybe</taxon>
    </lineage>
</organism>
<name>A0A8H5FJ80_9AGAR</name>
<accession>A0A8H5FJ80</accession>
<protein>
    <submittedName>
        <fullName evidence="1">Uncharacterized protein</fullName>
    </submittedName>
</protein>
<gene>
    <name evidence="1" type="ORF">D9611_012534</name>
</gene>
<proteinExistence type="predicted"/>
<dbReference type="Proteomes" id="UP000541558">
    <property type="component" value="Unassembled WGS sequence"/>
</dbReference>
<sequence>MSDVRHTRTDPKRQTSAGWFVLSRSAVTAVVWYRLVRSSRGMGCQGWCERGWAVMGSARLQWRSRGCGTKSDDVQGAVLSTVVVIVRAYTSHPTPALWMRSLGGVRIHELEQAYPADAQQDIVGVRVGVHAHGRGYRRFRGCRWWRVRQPSRIVSTSQICPINTHQTHYHTTTSIIPMPIPRHLGVGAVSLKLAAPVAALAALWMRSLHGTSAVPPFPMRGLTWFPQLAQADPATDGCMTWLRCALSLEKSEQRGITQRTAHSSCVRRPDIVGRKVGVFARGRISSIQAWWVRRVSRIVKSSAFPSPPEVGACPPSVLAVFVLFWRPGRCYGNGKLLSVVLVACRRPWAVKLARIRKRGTAIRKSISRAKVNLDAAHALAVAEIANETRLEASRP</sequence>
<keyword evidence="2" id="KW-1185">Reference proteome</keyword>
<comment type="caution">
    <text evidence="1">The sequence shown here is derived from an EMBL/GenBank/DDBJ whole genome shotgun (WGS) entry which is preliminary data.</text>
</comment>
<evidence type="ECO:0000313" key="1">
    <source>
        <dbReference type="EMBL" id="KAF5338398.1"/>
    </source>
</evidence>
<dbReference type="EMBL" id="JAACJK010000014">
    <property type="protein sequence ID" value="KAF5338398.1"/>
    <property type="molecule type" value="Genomic_DNA"/>
</dbReference>